<protein>
    <submittedName>
        <fullName evidence="8">Cytochrome b/b6 domain-containing protein</fullName>
    </submittedName>
</protein>
<feature type="transmembrane region" description="Helical" evidence="6">
    <location>
        <begin position="152"/>
        <end position="173"/>
    </location>
</feature>
<keyword evidence="3 6" id="KW-0812">Transmembrane</keyword>
<dbReference type="Pfam" id="PF01292">
    <property type="entry name" value="Ni_hydr_CYTB"/>
    <property type="match status" value="1"/>
</dbReference>
<keyword evidence="5 6" id="KW-0472">Membrane</keyword>
<sequence length="193" mass="22158">MPSPAERVRLWDPLLRIYHWLLAGLVIANWLLGKFGPAVMTLHFWFGYTILGLLVFRLVWGVVGPEPARFTSFVRGPRATWDYVRHLHLRQPSHWPGHNPMGAFSVIAMLAVLLWQVGSGLVLDPDDFINVGPLADQVSRETSRAAVGWHDLGSNLILVLVLLHVAVIAYYRIWKREDLVRPMITGWKWVRRR</sequence>
<feature type="transmembrane region" description="Helical" evidence="6">
    <location>
        <begin position="14"/>
        <end position="32"/>
    </location>
</feature>
<dbReference type="Proteomes" id="UP001589795">
    <property type="component" value="Unassembled WGS sequence"/>
</dbReference>
<evidence type="ECO:0000256" key="6">
    <source>
        <dbReference type="SAM" id="Phobius"/>
    </source>
</evidence>
<organism evidence="8 9">
    <name type="scientific">Paracoccus rhizosphaerae</name>
    <dbReference type="NCBI Taxonomy" id="1133347"/>
    <lineage>
        <taxon>Bacteria</taxon>
        <taxon>Pseudomonadati</taxon>
        <taxon>Pseudomonadota</taxon>
        <taxon>Alphaproteobacteria</taxon>
        <taxon>Rhodobacterales</taxon>
        <taxon>Paracoccaceae</taxon>
        <taxon>Paracoccus</taxon>
    </lineage>
</organism>
<evidence type="ECO:0000256" key="3">
    <source>
        <dbReference type="ARBA" id="ARBA00022692"/>
    </source>
</evidence>
<dbReference type="InterPro" id="IPR011577">
    <property type="entry name" value="Cyt_b561_bac/Ni-Hgenase"/>
</dbReference>
<dbReference type="EMBL" id="JBHLWQ010000010">
    <property type="protein sequence ID" value="MFC0198965.1"/>
    <property type="molecule type" value="Genomic_DNA"/>
</dbReference>
<evidence type="ECO:0000313" key="9">
    <source>
        <dbReference type="Proteomes" id="UP001589795"/>
    </source>
</evidence>
<feature type="domain" description="Cytochrome b561 bacterial/Ni-hydrogenase" evidence="7">
    <location>
        <begin position="11"/>
        <end position="186"/>
    </location>
</feature>
<comment type="caution">
    <text evidence="8">The sequence shown here is derived from an EMBL/GenBank/DDBJ whole genome shotgun (WGS) entry which is preliminary data.</text>
</comment>
<name>A0ABV6CGH3_9RHOB</name>
<accession>A0ABV6CGH3</accession>
<dbReference type="RefSeq" id="WP_265505342.1">
    <property type="nucleotide sequence ID" value="NZ_JAOTBE010000002.1"/>
</dbReference>
<proteinExistence type="predicted"/>
<dbReference type="InterPro" id="IPR051542">
    <property type="entry name" value="Hydrogenase_cytochrome"/>
</dbReference>
<comment type="subcellular location">
    <subcellularLocation>
        <location evidence="1">Cell membrane</location>
        <topology evidence="1">Multi-pass membrane protein</topology>
    </subcellularLocation>
</comment>
<keyword evidence="4 6" id="KW-1133">Transmembrane helix</keyword>
<dbReference type="PANTHER" id="PTHR30485">
    <property type="entry name" value="NI/FE-HYDROGENASE 1 B-TYPE CYTOCHROME SUBUNIT"/>
    <property type="match status" value="1"/>
</dbReference>
<evidence type="ECO:0000259" key="7">
    <source>
        <dbReference type="Pfam" id="PF01292"/>
    </source>
</evidence>
<evidence type="ECO:0000256" key="5">
    <source>
        <dbReference type="ARBA" id="ARBA00023136"/>
    </source>
</evidence>
<reference evidence="8 9" key="1">
    <citation type="submission" date="2024-09" db="EMBL/GenBank/DDBJ databases">
        <authorList>
            <person name="Sun Q."/>
            <person name="Mori K."/>
        </authorList>
    </citation>
    <scope>NUCLEOTIDE SEQUENCE [LARGE SCALE GENOMIC DNA]</scope>
    <source>
        <strain evidence="8 9">CCM 7904</strain>
    </source>
</reference>
<dbReference type="SUPFAM" id="SSF81342">
    <property type="entry name" value="Transmembrane di-heme cytochromes"/>
    <property type="match status" value="1"/>
</dbReference>
<evidence type="ECO:0000256" key="4">
    <source>
        <dbReference type="ARBA" id="ARBA00022989"/>
    </source>
</evidence>
<evidence type="ECO:0000256" key="1">
    <source>
        <dbReference type="ARBA" id="ARBA00004651"/>
    </source>
</evidence>
<keyword evidence="9" id="KW-1185">Reference proteome</keyword>
<keyword evidence="2" id="KW-1003">Cell membrane</keyword>
<gene>
    <name evidence="8" type="ORF">ACFFIZ_01020</name>
</gene>
<feature type="transmembrane region" description="Helical" evidence="6">
    <location>
        <begin position="100"/>
        <end position="118"/>
    </location>
</feature>
<dbReference type="Gene3D" id="1.20.950.20">
    <property type="entry name" value="Transmembrane di-heme cytochromes, Chain C"/>
    <property type="match status" value="1"/>
</dbReference>
<feature type="transmembrane region" description="Helical" evidence="6">
    <location>
        <begin position="44"/>
        <end position="63"/>
    </location>
</feature>
<evidence type="ECO:0000256" key="2">
    <source>
        <dbReference type="ARBA" id="ARBA00022475"/>
    </source>
</evidence>
<evidence type="ECO:0000313" key="8">
    <source>
        <dbReference type="EMBL" id="MFC0198965.1"/>
    </source>
</evidence>
<dbReference type="PANTHER" id="PTHR30485:SF2">
    <property type="entry name" value="BLL0597 PROTEIN"/>
    <property type="match status" value="1"/>
</dbReference>
<dbReference type="InterPro" id="IPR016174">
    <property type="entry name" value="Di-haem_cyt_TM"/>
</dbReference>